<dbReference type="Proteomes" id="UP001169990">
    <property type="component" value="Unassembled WGS sequence"/>
</dbReference>
<proteinExistence type="predicted"/>
<protein>
    <submittedName>
        <fullName evidence="1">Uncharacterized protein</fullName>
    </submittedName>
</protein>
<accession>A0AAW7LMK5</accession>
<reference evidence="1" key="1">
    <citation type="submission" date="2018-05" db="EMBL/GenBank/DDBJ databases">
        <authorList>
            <person name="Kondepudi K.K."/>
            <person name="Singh S."/>
            <person name="Chaudhry V."/>
            <person name="Mantri S."/>
            <person name="Bhadada S."/>
            <person name="Bishnoi M."/>
            <person name="Kaur J."/>
            <person name="Sharma S."/>
            <person name="Bhatia R."/>
        </authorList>
    </citation>
    <scope>NUCLEOTIDE SEQUENCE</scope>
    <source>
        <strain evidence="1">Bif11</strain>
    </source>
</reference>
<evidence type="ECO:0000313" key="1">
    <source>
        <dbReference type="EMBL" id="MDN4188314.1"/>
    </source>
</evidence>
<dbReference type="EMBL" id="QELD01000015">
    <property type="protein sequence ID" value="MDN4188314.1"/>
    <property type="molecule type" value="Genomic_DNA"/>
</dbReference>
<evidence type="ECO:0000313" key="2">
    <source>
        <dbReference type="Proteomes" id="UP001169990"/>
    </source>
</evidence>
<reference evidence="1" key="2">
    <citation type="journal article" date="2022" name="3 Biotech.">
        <title>Isomaltooligosaccharides utilization and genomic characterization of human infant anti-inflammatory Bifidobacterium longum and Bifidobacterium breve strains.</title>
        <authorList>
            <person name="Sharma S."/>
            <person name="Singh S."/>
            <person name="Chaudhary V."/>
            <person name="Mantri S."/>
            <person name="Chander A."/>
            <person name="Maurya R."/>
            <person name="Rajarammohan S."/>
            <person name="Singh R.P."/>
            <person name="Rishi P."/>
            <person name="Bishnoi M."/>
            <person name="Bhadada S.K."/>
            <person name="Kondepudi K.K."/>
        </authorList>
    </citation>
    <scope>NUCLEOTIDE SEQUENCE</scope>
    <source>
        <strain evidence="1">Bif11</strain>
    </source>
</reference>
<organism evidence="1 2">
    <name type="scientific">Bifidobacterium breve</name>
    <dbReference type="NCBI Taxonomy" id="1685"/>
    <lineage>
        <taxon>Bacteria</taxon>
        <taxon>Bacillati</taxon>
        <taxon>Actinomycetota</taxon>
        <taxon>Actinomycetes</taxon>
        <taxon>Bifidobacteriales</taxon>
        <taxon>Bifidobacteriaceae</taxon>
        <taxon>Bifidobacterium</taxon>
    </lineage>
</organism>
<comment type="caution">
    <text evidence="1">The sequence shown here is derived from an EMBL/GenBank/DDBJ whole genome shotgun (WGS) entry which is preliminary data.</text>
</comment>
<sequence length="82" mass="9239">MGLRTADIEKPIIIQIDGETHACLTIHKIFTKGLGLPHTLRLNNGPGMNQGRARGCVSCFRHDVWQNSEAEHARHRPESERD</sequence>
<dbReference type="AlphaFoldDB" id="A0AAW7LMK5"/>
<gene>
    <name evidence="1" type="ORF">DC496_08225</name>
</gene>
<name>A0AAW7LMK5_BIFBR</name>